<sequence>MSTALYRRFRPDTFEDVIGQDHVTKPLQVALDKNRVNHAYLFSGPRGCGKTTSARILARCLNCENGPTSHPCGECPSCRDLATGGSGSLDVIEIDAASHGGVDDARELRERASFAPARDRYKIFIIDEAHMVTSAGFNALLKIVEEPPEHIKFIFATTEPEKVIGTIRSRTHHYPFRLIPPEPMTEYVQHLADVEHVAIAPGVVPLVVRAGGGSARDTLSVLDQLMAGSGDDGISYDLAVALLGFTHGELLDDVVDALAAHDSASVFAAVDRVIQSGQDPRRFVEDLLERFRDLILVRAVPENASDVLHGVPEDQIQRMATQASGLGPAELSRWGDITNAALTEMTGATSPRLHLELLCARLLLPSTDDTERGLAARMDRVERHLSFSGGPMEAGSASPAPAPDKKTTQSDAQAGPSSPAPATAPNDAAPAAGRGAAAARAALRDSAPAAPQPSQNPEPRQMQEPAAPAAQATPAAPRPAAPAPASAEPAQKPAPTEETEPAAPAPESAPEPAQAPEATPEPTPAQAPAREPEAAPTPEPAATPAPASASEPAYTPEPAPETPPATEPEPAQQPERPAAGSEGSVEMFRRAWPQILENVKQNRRFVWSILQQDVSVAGYDGKTLTLGFSNPGPMNAFRNRADAAETLKASISAVIGVTPDIDVAEGGDAGPKADGRNNLPAAEEPQHHEAPHEEPAYGEAQYANAPRHDDPSYEEPPYEESPRHDKELADAPKPQPEPPATPAPEPPTAPTPAASSPAAAPAAPTPSSAPAPSAAPAAPAPPAVAPPQPAAPAAPTKPSSVAPSAPAPAPPTPPSGGKLSRYQQLLAQSKNNSQAPAPGWGAPPPQAPAPVEEHNFVPSEDDEQLENSVSFGRAAFENILNAKLIEETDLEGNPLPHRR</sequence>
<feature type="domain" description="AAA+ ATPase" evidence="13">
    <location>
        <begin position="36"/>
        <end position="180"/>
    </location>
</feature>
<dbReference type="Gene3D" id="3.40.50.300">
    <property type="entry name" value="P-loop containing nucleotide triphosphate hydrolases"/>
    <property type="match status" value="1"/>
</dbReference>
<evidence type="ECO:0000256" key="7">
    <source>
        <dbReference type="ARBA" id="ARBA00022741"/>
    </source>
</evidence>
<dbReference type="SUPFAM" id="SSF52540">
    <property type="entry name" value="P-loop containing nucleoside triphosphate hydrolases"/>
    <property type="match status" value="1"/>
</dbReference>
<feature type="compositionally biased region" description="Polar residues" evidence="12">
    <location>
        <begin position="821"/>
        <end position="833"/>
    </location>
</feature>
<reference evidence="14" key="1">
    <citation type="submission" date="2023-07" db="EMBL/GenBank/DDBJ databases">
        <title>Sequencing the genomes of 1000 actinobacteria strains.</title>
        <authorList>
            <person name="Klenk H.-P."/>
        </authorList>
    </citation>
    <scope>NUCLEOTIDE SEQUENCE</scope>
    <source>
        <strain evidence="14">DSM 13068</strain>
    </source>
</reference>
<feature type="compositionally biased region" description="Low complexity" evidence="12">
    <location>
        <begin position="751"/>
        <end position="762"/>
    </location>
</feature>
<dbReference type="EMBL" id="JAVDXX010000001">
    <property type="protein sequence ID" value="MDR7292766.1"/>
    <property type="molecule type" value="Genomic_DNA"/>
</dbReference>
<dbReference type="InterPro" id="IPR045085">
    <property type="entry name" value="HLD_clamp_pol_III_gamma_tau"/>
</dbReference>
<keyword evidence="10" id="KW-0239">DNA-directed DNA polymerase</keyword>
<dbReference type="InterPro" id="IPR050238">
    <property type="entry name" value="DNA_Rep/Repair_Clamp_Loader"/>
</dbReference>
<keyword evidence="6" id="KW-0479">Metal-binding</keyword>
<evidence type="ECO:0000256" key="9">
    <source>
        <dbReference type="ARBA" id="ARBA00022840"/>
    </source>
</evidence>
<feature type="region of interest" description="Disordered" evidence="12">
    <location>
        <begin position="386"/>
        <end position="585"/>
    </location>
</feature>
<feature type="compositionally biased region" description="Low complexity" evidence="12">
    <location>
        <begin position="544"/>
        <end position="554"/>
    </location>
</feature>
<evidence type="ECO:0000256" key="5">
    <source>
        <dbReference type="ARBA" id="ARBA00022705"/>
    </source>
</evidence>
<dbReference type="Pfam" id="PF12169">
    <property type="entry name" value="DNA_pol3_gamma3"/>
    <property type="match status" value="1"/>
</dbReference>
<organism evidence="14 15">
    <name type="scientific">Pseudoglutamicibacter albus</name>
    <dbReference type="NCBI Taxonomy" id="98671"/>
    <lineage>
        <taxon>Bacteria</taxon>
        <taxon>Bacillati</taxon>
        <taxon>Actinomycetota</taxon>
        <taxon>Actinomycetes</taxon>
        <taxon>Micrococcales</taxon>
        <taxon>Micrococcaceae</taxon>
        <taxon>Pseudoglutamicibacter</taxon>
    </lineage>
</organism>
<dbReference type="GO" id="GO:0003887">
    <property type="term" value="F:DNA-directed DNA polymerase activity"/>
    <property type="evidence" value="ECO:0007669"/>
    <property type="project" value="UniProtKB-EC"/>
</dbReference>
<feature type="compositionally biased region" description="Low complexity" evidence="12">
    <location>
        <begin position="568"/>
        <end position="579"/>
    </location>
</feature>
<keyword evidence="15" id="KW-1185">Reference proteome</keyword>
<dbReference type="EC" id="2.7.7.7" evidence="2"/>
<keyword evidence="3 14" id="KW-0808">Transferase</keyword>
<evidence type="ECO:0000256" key="4">
    <source>
        <dbReference type="ARBA" id="ARBA00022695"/>
    </source>
</evidence>
<dbReference type="NCBIfam" id="NF005846">
    <property type="entry name" value="PRK07764.1-6"/>
    <property type="match status" value="1"/>
</dbReference>
<keyword evidence="9" id="KW-0067">ATP-binding</keyword>
<dbReference type="Gene3D" id="1.20.272.10">
    <property type="match status" value="1"/>
</dbReference>
<feature type="compositionally biased region" description="Basic and acidic residues" evidence="12">
    <location>
        <begin position="720"/>
        <end position="730"/>
    </location>
</feature>
<dbReference type="InterPro" id="IPR022754">
    <property type="entry name" value="DNA_pol_III_gamma-3"/>
</dbReference>
<evidence type="ECO:0000313" key="15">
    <source>
        <dbReference type="Proteomes" id="UP001180715"/>
    </source>
</evidence>
<dbReference type="NCBIfam" id="TIGR02397">
    <property type="entry name" value="dnaX_nterm"/>
    <property type="match status" value="1"/>
</dbReference>
<feature type="compositionally biased region" description="Low complexity" evidence="12">
    <location>
        <begin position="793"/>
        <end position="804"/>
    </location>
</feature>
<comment type="similarity">
    <text evidence="1">Belongs to the DnaX/STICHEL family.</text>
</comment>
<name>A0ABU1YWN8_9MICC</name>
<evidence type="ECO:0000256" key="11">
    <source>
        <dbReference type="ARBA" id="ARBA00049244"/>
    </source>
</evidence>
<dbReference type="InterPro" id="IPR003593">
    <property type="entry name" value="AAA+_ATPase"/>
</dbReference>
<dbReference type="InterPro" id="IPR027417">
    <property type="entry name" value="P-loop_NTPase"/>
</dbReference>
<feature type="compositionally biased region" description="Low complexity" evidence="12">
    <location>
        <begin position="411"/>
        <end position="449"/>
    </location>
</feature>
<evidence type="ECO:0000256" key="1">
    <source>
        <dbReference type="ARBA" id="ARBA00006360"/>
    </source>
</evidence>
<keyword evidence="5" id="KW-0235">DNA replication</keyword>
<feature type="compositionally biased region" description="Basic and acidic residues" evidence="12">
    <location>
        <begin position="684"/>
        <end position="695"/>
    </location>
</feature>
<feature type="region of interest" description="Disordered" evidence="12">
    <location>
        <begin position="661"/>
        <end position="866"/>
    </location>
</feature>
<feature type="compositionally biased region" description="Pro residues" evidence="12">
    <location>
        <begin position="555"/>
        <end position="567"/>
    </location>
</feature>
<evidence type="ECO:0000313" key="14">
    <source>
        <dbReference type="EMBL" id="MDR7292766.1"/>
    </source>
</evidence>
<dbReference type="CDD" id="cd18137">
    <property type="entry name" value="HLD_clamp_pol_III_gamma_tau"/>
    <property type="match status" value="1"/>
</dbReference>
<dbReference type="CDD" id="cd00009">
    <property type="entry name" value="AAA"/>
    <property type="match status" value="1"/>
</dbReference>
<protein>
    <recommendedName>
        <fullName evidence="2">DNA-directed DNA polymerase</fullName>
        <ecNumber evidence="2">2.7.7.7</ecNumber>
    </recommendedName>
</protein>
<dbReference type="Gene3D" id="1.10.8.60">
    <property type="match status" value="1"/>
</dbReference>
<accession>A0ABU1YWN8</accession>
<dbReference type="SUPFAM" id="SSF48019">
    <property type="entry name" value="post-AAA+ oligomerization domain-like"/>
    <property type="match status" value="1"/>
</dbReference>
<dbReference type="PANTHER" id="PTHR11669:SF0">
    <property type="entry name" value="PROTEIN STICHEL-LIKE 2"/>
    <property type="match status" value="1"/>
</dbReference>
<keyword evidence="8" id="KW-0862">Zinc</keyword>
<dbReference type="InterPro" id="IPR012763">
    <property type="entry name" value="DNA_pol_III_sug/sutau_N"/>
</dbReference>
<feature type="compositionally biased region" description="Pro residues" evidence="12">
    <location>
        <begin position="778"/>
        <end position="792"/>
    </location>
</feature>
<evidence type="ECO:0000256" key="10">
    <source>
        <dbReference type="ARBA" id="ARBA00022932"/>
    </source>
</evidence>
<keyword evidence="4 14" id="KW-0548">Nucleotidyltransferase</keyword>
<dbReference type="InterPro" id="IPR008921">
    <property type="entry name" value="DNA_pol3_clamp-load_cplx_C"/>
</dbReference>
<evidence type="ECO:0000256" key="3">
    <source>
        <dbReference type="ARBA" id="ARBA00022679"/>
    </source>
</evidence>
<evidence type="ECO:0000259" key="13">
    <source>
        <dbReference type="SMART" id="SM00382"/>
    </source>
</evidence>
<comment type="caution">
    <text evidence="14">The sequence shown here is derived from an EMBL/GenBank/DDBJ whole genome shotgun (WGS) entry which is preliminary data.</text>
</comment>
<dbReference type="Pfam" id="PF13177">
    <property type="entry name" value="DNA_pol3_delta2"/>
    <property type="match status" value="1"/>
</dbReference>
<evidence type="ECO:0000256" key="6">
    <source>
        <dbReference type="ARBA" id="ARBA00022723"/>
    </source>
</evidence>
<dbReference type="PANTHER" id="PTHR11669">
    <property type="entry name" value="REPLICATION FACTOR C / DNA POLYMERASE III GAMMA-TAU SUBUNIT"/>
    <property type="match status" value="1"/>
</dbReference>
<evidence type="ECO:0000256" key="12">
    <source>
        <dbReference type="SAM" id="MobiDB-lite"/>
    </source>
</evidence>
<feature type="compositionally biased region" description="Pro residues" evidence="12">
    <location>
        <begin position="733"/>
        <end position="750"/>
    </location>
</feature>
<feature type="compositionally biased region" description="Low complexity" evidence="12">
    <location>
        <begin position="483"/>
        <end position="502"/>
    </location>
</feature>
<gene>
    <name evidence="14" type="ORF">J2S67_000034</name>
</gene>
<evidence type="ECO:0000256" key="8">
    <source>
        <dbReference type="ARBA" id="ARBA00022833"/>
    </source>
</evidence>
<dbReference type="Proteomes" id="UP001180715">
    <property type="component" value="Unassembled WGS sequence"/>
</dbReference>
<evidence type="ECO:0000256" key="2">
    <source>
        <dbReference type="ARBA" id="ARBA00012417"/>
    </source>
</evidence>
<feature type="compositionally biased region" description="Low complexity" evidence="12">
    <location>
        <begin position="457"/>
        <end position="475"/>
    </location>
</feature>
<comment type="catalytic activity">
    <reaction evidence="11">
        <text>DNA(n) + a 2'-deoxyribonucleoside 5'-triphosphate = DNA(n+1) + diphosphate</text>
        <dbReference type="Rhea" id="RHEA:22508"/>
        <dbReference type="Rhea" id="RHEA-COMP:17339"/>
        <dbReference type="Rhea" id="RHEA-COMP:17340"/>
        <dbReference type="ChEBI" id="CHEBI:33019"/>
        <dbReference type="ChEBI" id="CHEBI:61560"/>
        <dbReference type="ChEBI" id="CHEBI:173112"/>
        <dbReference type="EC" id="2.7.7.7"/>
    </reaction>
</comment>
<dbReference type="RefSeq" id="WP_310245175.1">
    <property type="nucleotide sequence ID" value="NZ_JAVDXX010000001.1"/>
</dbReference>
<dbReference type="SMART" id="SM00382">
    <property type="entry name" value="AAA"/>
    <property type="match status" value="1"/>
</dbReference>
<proteinExistence type="inferred from homology"/>
<keyword evidence="7" id="KW-0547">Nucleotide-binding</keyword>
<feature type="compositionally biased region" description="Pro residues" evidence="12">
    <location>
        <begin position="805"/>
        <end position="814"/>
    </location>
</feature>